<dbReference type="EMBL" id="CP097636">
    <property type="protein sequence ID" value="URI09160.1"/>
    <property type="molecule type" value="Genomic_DNA"/>
</dbReference>
<keyword evidence="3" id="KW-1185">Reference proteome</keyword>
<dbReference type="InterPro" id="IPR005064">
    <property type="entry name" value="BUG"/>
</dbReference>
<dbReference type="PANTHER" id="PTHR42928:SF5">
    <property type="entry name" value="BLR1237 PROTEIN"/>
    <property type="match status" value="1"/>
</dbReference>
<dbReference type="Pfam" id="PF03401">
    <property type="entry name" value="TctC"/>
    <property type="match status" value="1"/>
</dbReference>
<dbReference type="Gene3D" id="3.40.190.150">
    <property type="entry name" value="Bordetella uptake gene, domain 1"/>
    <property type="match status" value="1"/>
</dbReference>
<accession>A0ABY4S946</accession>
<sequence>MRRRHFNLGLGAALAPGLAGAQPAEALRLLTGFPTGAVDLVARLLAEQLQPLLGRPVWVEAHPGASGRLAPQAMKQARPDGQSLLLVPHGAVTLFPHVFRQLGYDPVADLAPLAQVAQFDLVIGAGPGVPAGDVRQLARWLRAQRAPAGCASPGIGTSAHFLLARLAELTGVALTHVPYKSPGEALAAVVGGHVPLAVLPLSDLQEAARAGRLRLIGCFSAERTPLEPELPTVREAGIDLAVSGWLGLYARAGTPAEVLARQGAAVARVLAQPELRARLQVAGLRAGSLDAAGLAQLQARESAFWADAVRRTGFQPLD</sequence>
<dbReference type="SUPFAM" id="SSF53850">
    <property type="entry name" value="Periplasmic binding protein-like II"/>
    <property type="match status" value="1"/>
</dbReference>
<dbReference type="RefSeq" id="WP_250197394.1">
    <property type="nucleotide sequence ID" value="NZ_CP097636.1"/>
</dbReference>
<reference evidence="2" key="1">
    <citation type="submission" date="2022-05" db="EMBL/GenBank/DDBJ databases">
        <title>An RpoN-dependent PEP-CTERM gene is involved in floc formation of an Aquincola tertiaricarbonis strain.</title>
        <authorList>
            <person name="Qiu D."/>
            <person name="Xia M."/>
        </authorList>
    </citation>
    <scope>NUCLEOTIDE SEQUENCE</scope>
    <source>
        <strain evidence="2">RN12</strain>
    </source>
</reference>
<protein>
    <submittedName>
        <fullName evidence="2">Tripartite tricarboxylate transporter substrate-binding protein</fullName>
    </submittedName>
</protein>
<dbReference type="PIRSF" id="PIRSF017082">
    <property type="entry name" value="YflP"/>
    <property type="match status" value="1"/>
</dbReference>
<organism evidence="2 3">
    <name type="scientific">Aquincola tertiaricarbonis</name>
    <dbReference type="NCBI Taxonomy" id="391953"/>
    <lineage>
        <taxon>Bacteria</taxon>
        <taxon>Pseudomonadati</taxon>
        <taxon>Pseudomonadota</taxon>
        <taxon>Betaproteobacteria</taxon>
        <taxon>Burkholderiales</taxon>
        <taxon>Sphaerotilaceae</taxon>
        <taxon>Aquincola</taxon>
    </lineage>
</organism>
<comment type="similarity">
    <text evidence="1">Belongs to the UPF0065 (bug) family.</text>
</comment>
<dbReference type="Gene3D" id="3.40.190.10">
    <property type="entry name" value="Periplasmic binding protein-like II"/>
    <property type="match status" value="1"/>
</dbReference>
<name>A0ABY4S946_AQUTE</name>
<evidence type="ECO:0000313" key="2">
    <source>
        <dbReference type="EMBL" id="URI09160.1"/>
    </source>
</evidence>
<gene>
    <name evidence="2" type="ORF">MW290_26715</name>
</gene>
<evidence type="ECO:0000313" key="3">
    <source>
        <dbReference type="Proteomes" id="UP001056201"/>
    </source>
</evidence>
<proteinExistence type="inferred from homology"/>
<dbReference type="InterPro" id="IPR042100">
    <property type="entry name" value="Bug_dom1"/>
</dbReference>
<dbReference type="Proteomes" id="UP001056201">
    <property type="component" value="Chromosome 2"/>
</dbReference>
<evidence type="ECO:0000256" key="1">
    <source>
        <dbReference type="ARBA" id="ARBA00006987"/>
    </source>
</evidence>
<dbReference type="PANTHER" id="PTHR42928">
    <property type="entry name" value="TRICARBOXYLATE-BINDING PROTEIN"/>
    <property type="match status" value="1"/>
</dbReference>